<dbReference type="STRING" id="61819.ENSACIP00000029185"/>
<keyword evidence="6" id="KW-1185">Reference proteome</keyword>
<evidence type="ECO:0000313" key="5">
    <source>
        <dbReference type="Ensembl" id="ENSACIP00000029185.1"/>
    </source>
</evidence>
<protein>
    <recommendedName>
        <fullName evidence="4">VWFC domain-containing protein</fullName>
    </recommendedName>
</protein>
<reference evidence="5" key="2">
    <citation type="submission" date="2025-09" db="UniProtKB">
        <authorList>
            <consortium name="Ensembl"/>
        </authorList>
    </citation>
    <scope>IDENTIFICATION</scope>
</reference>
<dbReference type="GeneTree" id="ENSGT00940000160243"/>
<dbReference type="SUPFAM" id="SSF57603">
    <property type="entry name" value="FnI-like domain"/>
    <property type="match status" value="3"/>
</dbReference>
<accession>A0A3Q0SWD6</accession>
<evidence type="ECO:0000256" key="3">
    <source>
        <dbReference type="ARBA" id="ARBA00022729"/>
    </source>
</evidence>
<dbReference type="Ensembl" id="ENSACIT00000029959.1">
    <property type="protein sequence ID" value="ENSACIP00000029185.1"/>
    <property type="gene ID" value="ENSACIG00000022597.1"/>
</dbReference>
<dbReference type="GO" id="GO:0005576">
    <property type="term" value="C:extracellular region"/>
    <property type="evidence" value="ECO:0007669"/>
    <property type="project" value="UniProtKB-SubCell"/>
</dbReference>
<dbReference type="AlphaFoldDB" id="A0A3Q0SWD6"/>
<dbReference type="PROSITE" id="PS50184">
    <property type="entry name" value="VWFC_2"/>
    <property type="match status" value="3"/>
</dbReference>
<evidence type="ECO:0000313" key="6">
    <source>
        <dbReference type="Proteomes" id="UP000261340"/>
    </source>
</evidence>
<dbReference type="InterPro" id="IPR001007">
    <property type="entry name" value="VWF_dom"/>
</dbReference>
<dbReference type="Gene3D" id="6.20.200.20">
    <property type="match status" value="2"/>
</dbReference>
<evidence type="ECO:0000259" key="4">
    <source>
        <dbReference type="PROSITE" id="PS50184"/>
    </source>
</evidence>
<evidence type="ECO:0000256" key="2">
    <source>
        <dbReference type="ARBA" id="ARBA00022525"/>
    </source>
</evidence>
<dbReference type="Gene3D" id="2.10.70.10">
    <property type="entry name" value="Complement Module, domain 1"/>
    <property type="match status" value="1"/>
</dbReference>
<dbReference type="PROSITE" id="PS01208">
    <property type="entry name" value="VWFC_1"/>
    <property type="match status" value="1"/>
</dbReference>
<comment type="subcellular location">
    <subcellularLocation>
        <location evidence="1">Secreted</location>
    </subcellularLocation>
</comment>
<name>A0A3Q0SWD6_AMPCI</name>
<dbReference type="PANTHER" id="PTHR46698:SF6">
    <property type="entry name" value="KIELIN_CHORDIN-LIKE PROTEIN"/>
    <property type="match status" value="1"/>
</dbReference>
<keyword evidence="2" id="KW-0964">Secreted</keyword>
<sequence length="306" mass="33597">MKKSALLSTAPTLLETHTNVVQSAKVISDSHTFTVQVQLISECSVQKLSLLIVACVLEGIEYEAGSNWQPEGPCSSCTCVNGEALCTRTQCPPTNCQHPTRITGKTVCIYMCMGMGVRACVSEHERELAFCRSCTCTNGKVHCKRKRCPFAHCSHPIIQDCCRTCEGTSCSHENLERANGETWDDRSDPCVECVCRDGSVQCRRKRCPASNCNHPVQRQCCMSCDGCMFNGREYLEGSEFSDGRDPCAVCQCYRGDVTCTKIPCNEECSHPYKPPGQCCGECERAGLSVSETADLMGFSHTTISRS</sequence>
<dbReference type="Pfam" id="PF00093">
    <property type="entry name" value="VWC"/>
    <property type="match status" value="3"/>
</dbReference>
<feature type="domain" description="VWFC" evidence="4">
    <location>
        <begin position="168"/>
        <end position="225"/>
    </location>
</feature>
<feature type="domain" description="VWFC" evidence="4">
    <location>
        <begin position="225"/>
        <end position="283"/>
    </location>
</feature>
<dbReference type="Proteomes" id="UP000261340">
    <property type="component" value="Unplaced"/>
</dbReference>
<dbReference type="SMART" id="SM00214">
    <property type="entry name" value="VWC"/>
    <property type="match status" value="4"/>
</dbReference>
<proteinExistence type="predicted"/>
<dbReference type="GO" id="GO:0030513">
    <property type="term" value="P:positive regulation of BMP signaling pathway"/>
    <property type="evidence" value="ECO:0007669"/>
    <property type="project" value="TreeGrafter"/>
</dbReference>
<evidence type="ECO:0000256" key="1">
    <source>
        <dbReference type="ARBA" id="ARBA00004613"/>
    </source>
</evidence>
<organism evidence="5 6">
    <name type="scientific">Amphilophus citrinellus</name>
    <name type="common">Midas cichlid</name>
    <name type="synonym">Cichlasoma citrinellum</name>
    <dbReference type="NCBI Taxonomy" id="61819"/>
    <lineage>
        <taxon>Eukaryota</taxon>
        <taxon>Metazoa</taxon>
        <taxon>Chordata</taxon>
        <taxon>Craniata</taxon>
        <taxon>Vertebrata</taxon>
        <taxon>Euteleostomi</taxon>
        <taxon>Actinopterygii</taxon>
        <taxon>Neopterygii</taxon>
        <taxon>Teleostei</taxon>
        <taxon>Neoteleostei</taxon>
        <taxon>Acanthomorphata</taxon>
        <taxon>Ovalentaria</taxon>
        <taxon>Cichlomorphae</taxon>
        <taxon>Cichliformes</taxon>
        <taxon>Cichlidae</taxon>
        <taxon>New World cichlids</taxon>
        <taxon>Cichlasomatinae</taxon>
        <taxon>Heroini</taxon>
        <taxon>Amphilophus</taxon>
    </lineage>
</organism>
<reference evidence="5" key="1">
    <citation type="submission" date="2025-08" db="UniProtKB">
        <authorList>
            <consortium name="Ensembl"/>
        </authorList>
    </citation>
    <scope>IDENTIFICATION</scope>
</reference>
<feature type="domain" description="VWFC" evidence="4">
    <location>
        <begin position="53"/>
        <end position="113"/>
    </location>
</feature>
<dbReference type="InterPro" id="IPR052424">
    <property type="entry name" value="Kielin_Chordin-BMP_Reg"/>
</dbReference>
<keyword evidence="3" id="KW-0732">Signal</keyword>
<dbReference type="OMA" id="PPEDQHC"/>
<dbReference type="PANTHER" id="PTHR46698">
    <property type="entry name" value="CROSSVEINLESS 2"/>
    <property type="match status" value="1"/>
</dbReference>